<dbReference type="WBParaSite" id="L893_g9310.t1">
    <property type="protein sequence ID" value="L893_g9310.t1"/>
    <property type="gene ID" value="L893_g9310"/>
</dbReference>
<evidence type="ECO:0000313" key="3">
    <source>
        <dbReference type="Proteomes" id="UP000095287"/>
    </source>
</evidence>
<protein>
    <submittedName>
        <fullName evidence="4">Secreted protein</fullName>
    </submittedName>
</protein>
<evidence type="ECO:0000256" key="2">
    <source>
        <dbReference type="SAM" id="SignalP"/>
    </source>
</evidence>
<feature type="chain" id="PRO_5009315038" evidence="2">
    <location>
        <begin position="20"/>
        <end position="165"/>
    </location>
</feature>
<accession>A0A1I8ATH1</accession>
<sequence length="165" mass="17715">MWPSHAALSLFAPHLAADASIVAPPSNQSTITVHSAMADNAKRTRSPSIASTSPGSPSVSLTPSSVSSASSLQSSIKHESSDQEDDVLLVDTSPKKEVFSISRSRNFFADGPDQDKPYFISDIAEGQSDIPVRVLNTVDDTDYGSDVFIFTRDNIYQIPESKNVV</sequence>
<evidence type="ECO:0000313" key="4">
    <source>
        <dbReference type="WBParaSite" id="L893_g9310.t1"/>
    </source>
</evidence>
<feature type="compositionally biased region" description="Low complexity" evidence="1">
    <location>
        <begin position="46"/>
        <end position="75"/>
    </location>
</feature>
<feature type="region of interest" description="Disordered" evidence="1">
    <location>
        <begin position="39"/>
        <end position="89"/>
    </location>
</feature>
<keyword evidence="3" id="KW-1185">Reference proteome</keyword>
<reference evidence="4" key="1">
    <citation type="submission" date="2016-11" db="UniProtKB">
        <authorList>
            <consortium name="WormBaseParasite"/>
        </authorList>
    </citation>
    <scope>IDENTIFICATION</scope>
</reference>
<organism evidence="3 4">
    <name type="scientific">Steinernema glaseri</name>
    <dbReference type="NCBI Taxonomy" id="37863"/>
    <lineage>
        <taxon>Eukaryota</taxon>
        <taxon>Metazoa</taxon>
        <taxon>Ecdysozoa</taxon>
        <taxon>Nematoda</taxon>
        <taxon>Chromadorea</taxon>
        <taxon>Rhabditida</taxon>
        <taxon>Tylenchina</taxon>
        <taxon>Panagrolaimomorpha</taxon>
        <taxon>Strongyloidoidea</taxon>
        <taxon>Steinernematidae</taxon>
        <taxon>Steinernema</taxon>
    </lineage>
</organism>
<dbReference type="AlphaFoldDB" id="A0A1I8ATH1"/>
<feature type="signal peptide" evidence="2">
    <location>
        <begin position="1"/>
        <end position="19"/>
    </location>
</feature>
<name>A0A1I8ATH1_9BILA</name>
<evidence type="ECO:0000256" key="1">
    <source>
        <dbReference type="SAM" id="MobiDB-lite"/>
    </source>
</evidence>
<proteinExistence type="predicted"/>
<dbReference type="Proteomes" id="UP000095287">
    <property type="component" value="Unplaced"/>
</dbReference>
<keyword evidence="2" id="KW-0732">Signal</keyword>